<dbReference type="KEGG" id="ahel:Q31a_11610"/>
<protein>
    <submittedName>
        <fullName evidence="1">Uncharacterized protein</fullName>
    </submittedName>
</protein>
<dbReference type="RefSeq" id="WP_145075080.1">
    <property type="nucleotide sequence ID" value="NZ_CP036298.1"/>
</dbReference>
<organism evidence="1 2">
    <name type="scientific">Aureliella helgolandensis</name>
    <dbReference type="NCBI Taxonomy" id="2527968"/>
    <lineage>
        <taxon>Bacteria</taxon>
        <taxon>Pseudomonadati</taxon>
        <taxon>Planctomycetota</taxon>
        <taxon>Planctomycetia</taxon>
        <taxon>Pirellulales</taxon>
        <taxon>Pirellulaceae</taxon>
        <taxon>Aureliella</taxon>
    </lineage>
</organism>
<sequence>MFEVLVYEVRRTAKVEKRIRERVAINRCLHIDDSDGRHVECDQPMVSLGLCLQHVNEHNHIVRGLPTKAAKMRFRAESIRNGQALESFELRRLRRILKSRFLRVADEVA</sequence>
<evidence type="ECO:0000313" key="1">
    <source>
        <dbReference type="EMBL" id="QDV22868.1"/>
    </source>
</evidence>
<name>A0A518G2Q0_9BACT</name>
<evidence type="ECO:0000313" key="2">
    <source>
        <dbReference type="Proteomes" id="UP000318017"/>
    </source>
</evidence>
<reference evidence="1 2" key="1">
    <citation type="submission" date="2019-02" db="EMBL/GenBank/DDBJ databases">
        <title>Deep-cultivation of Planctomycetes and their phenomic and genomic characterization uncovers novel biology.</title>
        <authorList>
            <person name="Wiegand S."/>
            <person name="Jogler M."/>
            <person name="Boedeker C."/>
            <person name="Pinto D."/>
            <person name="Vollmers J."/>
            <person name="Rivas-Marin E."/>
            <person name="Kohn T."/>
            <person name="Peeters S.H."/>
            <person name="Heuer A."/>
            <person name="Rast P."/>
            <person name="Oberbeckmann S."/>
            <person name="Bunk B."/>
            <person name="Jeske O."/>
            <person name="Meyerdierks A."/>
            <person name="Storesund J.E."/>
            <person name="Kallscheuer N."/>
            <person name="Luecker S."/>
            <person name="Lage O.M."/>
            <person name="Pohl T."/>
            <person name="Merkel B.J."/>
            <person name="Hornburger P."/>
            <person name="Mueller R.-W."/>
            <person name="Bruemmer F."/>
            <person name="Labrenz M."/>
            <person name="Spormann A.M."/>
            <person name="Op den Camp H."/>
            <person name="Overmann J."/>
            <person name="Amann R."/>
            <person name="Jetten M.S.M."/>
            <person name="Mascher T."/>
            <person name="Medema M.H."/>
            <person name="Devos D.P."/>
            <person name="Kaster A.-K."/>
            <person name="Ovreas L."/>
            <person name="Rohde M."/>
            <person name="Galperin M.Y."/>
            <person name="Jogler C."/>
        </authorList>
    </citation>
    <scope>NUCLEOTIDE SEQUENCE [LARGE SCALE GENOMIC DNA]</scope>
    <source>
        <strain evidence="1 2">Q31a</strain>
    </source>
</reference>
<keyword evidence="2" id="KW-1185">Reference proteome</keyword>
<dbReference type="AlphaFoldDB" id="A0A518G2Q0"/>
<gene>
    <name evidence="1" type="ORF">Q31a_11610</name>
</gene>
<accession>A0A518G2Q0</accession>
<proteinExistence type="predicted"/>
<dbReference type="Proteomes" id="UP000318017">
    <property type="component" value="Chromosome"/>
</dbReference>
<dbReference type="EMBL" id="CP036298">
    <property type="protein sequence ID" value="QDV22868.1"/>
    <property type="molecule type" value="Genomic_DNA"/>
</dbReference>